<comment type="caution">
    <text evidence="9">The sequence shown here is derived from an EMBL/GenBank/DDBJ whole genome shotgun (WGS) entry which is preliminary data.</text>
</comment>
<keyword evidence="14" id="KW-1185">Reference proteome</keyword>
<dbReference type="EMBL" id="BLRZ01000178">
    <property type="protein sequence ID" value="GFP31143.1"/>
    <property type="molecule type" value="Genomic_DNA"/>
</dbReference>
<feature type="transmembrane region" description="Helical" evidence="8">
    <location>
        <begin position="437"/>
        <end position="456"/>
    </location>
</feature>
<evidence type="ECO:0000256" key="4">
    <source>
        <dbReference type="ARBA" id="ARBA00022679"/>
    </source>
</evidence>
<feature type="transmembrane region" description="Helical" evidence="8">
    <location>
        <begin position="494"/>
        <end position="512"/>
    </location>
</feature>
<dbReference type="Proteomes" id="UP000569018">
    <property type="component" value="Unassembled WGS sequence"/>
</dbReference>
<evidence type="ECO:0000256" key="6">
    <source>
        <dbReference type="ARBA" id="ARBA00022989"/>
    </source>
</evidence>
<keyword evidence="3" id="KW-0328">Glycosyltransferase</keyword>
<feature type="transmembrane region" description="Helical" evidence="8">
    <location>
        <begin position="201"/>
        <end position="218"/>
    </location>
</feature>
<evidence type="ECO:0000313" key="14">
    <source>
        <dbReference type="Proteomes" id="UP000588083"/>
    </source>
</evidence>
<evidence type="ECO:0000313" key="9">
    <source>
        <dbReference type="EMBL" id="GFP18545.1"/>
    </source>
</evidence>
<evidence type="ECO:0000313" key="12">
    <source>
        <dbReference type="Proteomes" id="UP000569018"/>
    </source>
</evidence>
<evidence type="ECO:0000256" key="1">
    <source>
        <dbReference type="ARBA" id="ARBA00004651"/>
    </source>
</evidence>
<dbReference type="Proteomes" id="UP000588083">
    <property type="component" value="Unassembled WGS sequence"/>
</dbReference>
<name>A0A6V8NE73_9ACTN</name>
<dbReference type="PANTHER" id="PTHR33908">
    <property type="entry name" value="MANNOSYLTRANSFERASE YKCB-RELATED"/>
    <property type="match status" value="1"/>
</dbReference>
<reference evidence="12 13" key="1">
    <citation type="journal article" date="2020" name="Front. Microbiol.">
        <title>Single-cell genomics of novel Actinobacteria with the Wood-Ljungdahl pathway discovered in a serpentinizing system.</title>
        <authorList>
            <person name="Merino N."/>
            <person name="Kawai M."/>
            <person name="Boyd E.S."/>
            <person name="Colman D.R."/>
            <person name="McGlynn S.E."/>
            <person name="Nealson K.H."/>
            <person name="Kurokawa K."/>
            <person name="Hongoh Y."/>
        </authorList>
    </citation>
    <scope>NUCLEOTIDE SEQUENCE [LARGE SCALE GENOMIC DNA]</scope>
    <source>
        <strain evidence="9 13">S03</strain>
        <strain evidence="10 14">S34</strain>
        <strain evidence="11 12">S47</strain>
    </source>
</reference>
<feature type="transmembrane region" description="Helical" evidence="8">
    <location>
        <begin position="224"/>
        <end position="240"/>
    </location>
</feature>
<proteinExistence type="predicted"/>
<evidence type="ECO:0000256" key="2">
    <source>
        <dbReference type="ARBA" id="ARBA00022475"/>
    </source>
</evidence>
<feature type="transmembrane region" description="Helical" evidence="8">
    <location>
        <begin position="284"/>
        <end position="302"/>
    </location>
</feature>
<keyword evidence="5 8" id="KW-0812">Transmembrane</keyword>
<keyword evidence="4" id="KW-0808">Transferase</keyword>
<dbReference type="Proteomes" id="UP000574717">
    <property type="component" value="Unassembled WGS sequence"/>
</dbReference>
<dbReference type="PANTHER" id="PTHR33908:SF11">
    <property type="entry name" value="MEMBRANE PROTEIN"/>
    <property type="match status" value="1"/>
</dbReference>
<evidence type="ECO:0000313" key="10">
    <source>
        <dbReference type="EMBL" id="GFP31143.1"/>
    </source>
</evidence>
<comment type="subcellular location">
    <subcellularLocation>
        <location evidence="1">Cell membrane</location>
        <topology evidence="1">Multi-pass membrane protein</topology>
    </subcellularLocation>
</comment>
<evidence type="ECO:0000256" key="5">
    <source>
        <dbReference type="ARBA" id="ARBA00022692"/>
    </source>
</evidence>
<evidence type="ECO:0000313" key="13">
    <source>
        <dbReference type="Proteomes" id="UP000574717"/>
    </source>
</evidence>
<dbReference type="GO" id="GO:0016763">
    <property type="term" value="F:pentosyltransferase activity"/>
    <property type="evidence" value="ECO:0007669"/>
    <property type="project" value="TreeGrafter"/>
</dbReference>
<gene>
    <name evidence="9" type="ORF">HKBW3S03_00050</name>
    <name evidence="10" type="ORF">HKBW3S34_02062</name>
    <name evidence="11" type="ORF">HKBW3S47_01976</name>
</gene>
<dbReference type="EMBL" id="BLRU01000002">
    <property type="protein sequence ID" value="GFP18545.1"/>
    <property type="molecule type" value="Genomic_DNA"/>
</dbReference>
<dbReference type="GO" id="GO:0009103">
    <property type="term" value="P:lipopolysaccharide biosynthetic process"/>
    <property type="evidence" value="ECO:0007669"/>
    <property type="project" value="UniProtKB-ARBA"/>
</dbReference>
<keyword evidence="2" id="KW-1003">Cell membrane</keyword>
<sequence>MPPESELAGSPADWLRHAYSSFIGRAFFIALVLRLIPVFLSYNLGIGLNDMFQYDMLARSIVAGNGYRWYAEPDLYLVKEFIPFDILAVNYDPRGVLTSFRPPLYPAFLALIYFLTGVDADRFFTARLAQAFLGAALVPLTYLLAHRFSPRKESTLTAEHAESAENNKINSANSAPALSHALRNEGIVEELSAVKFSPARIAAWVVAFYPMLVIYPLALATENLFFLLILLSTLTLLRAVDSGRWPSFALAGFVFGLTALTRSVISAAVILAVLWVWFALKNRAGAVALLFFFLFTISPWVVRNTLLHGQFTWIESALGYQLYLGYHPDGTGTFQYPQSLDLIPILDDAERDRIGIEKTLQFIRDAPGRFPYLAVRRLGHFFGLERRALTYFYSNNFFGYIPPVPLTAIALLLILPFVFVCTSAAFGLAITRWSKENLLLALLMFSYLGPHVLILAEDRFHLTLIPFLAILAAQCWMGGLSALHERWQTRAGRWALAFATFAVLLLLLNWSLELWRDADKLALLFGPDGNQTYFPY</sequence>
<dbReference type="AlphaFoldDB" id="A0A6V8NE73"/>
<dbReference type="GO" id="GO:0005886">
    <property type="term" value="C:plasma membrane"/>
    <property type="evidence" value="ECO:0007669"/>
    <property type="project" value="UniProtKB-SubCell"/>
</dbReference>
<evidence type="ECO:0000256" key="3">
    <source>
        <dbReference type="ARBA" id="ARBA00022676"/>
    </source>
</evidence>
<feature type="transmembrane region" description="Helical" evidence="8">
    <location>
        <begin position="406"/>
        <end position="430"/>
    </location>
</feature>
<evidence type="ECO:0000256" key="7">
    <source>
        <dbReference type="ARBA" id="ARBA00023136"/>
    </source>
</evidence>
<feature type="transmembrane region" description="Helical" evidence="8">
    <location>
        <begin position="22"/>
        <end position="42"/>
    </location>
</feature>
<accession>A0A6V8NE73</accession>
<dbReference type="RefSeq" id="WP_176236205.1">
    <property type="nucleotide sequence ID" value="NZ_BLRU01000002.1"/>
</dbReference>
<feature type="transmembrane region" description="Helical" evidence="8">
    <location>
        <begin position="462"/>
        <end position="482"/>
    </location>
</feature>
<feature type="transmembrane region" description="Helical" evidence="8">
    <location>
        <begin position="126"/>
        <end position="145"/>
    </location>
</feature>
<evidence type="ECO:0008006" key="15">
    <source>
        <dbReference type="Google" id="ProtNLM"/>
    </source>
</evidence>
<feature type="transmembrane region" description="Helical" evidence="8">
    <location>
        <begin position="252"/>
        <end position="278"/>
    </location>
</feature>
<evidence type="ECO:0000313" key="11">
    <source>
        <dbReference type="EMBL" id="GFP40280.1"/>
    </source>
</evidence>
<evidence type="ECO:0000256" key="8">
    <source>
        <dbReference type="SAM" id="Phobius"/>
    </source>
</evidence>
<keyword evidence="7 8" id="KW-0472">Membrane</keyword>
<organism evidence="9 13">
    <name type="scientific">Candidatus Hakubella thermalkaliphila</name>
    <dbReference type="NCBI Taxonomy" id="2754717"/>
    <lineage>
        <taxon>Bacteria</taxon>
        <taxon>Bacillati</taxon>
        <taxon>Actinomycetota</taxon>
        <taxon>Actinomycetota incertae sedis</taxon>
        <taxon>Candidatus Hakubellales</taxon>
        <taxon>Candidatus Hakubellaceae</taxon>
        <taxon>Candidatus Hakubella</taxon>
    </lineage>
</organism>
<protein>
    <recommendedName>
        <fullName evidence="15">Glycosyltransferase RgtA/B/C/D-like domain-containing protein</fullName>
    </recommendedName>
</protein>
<dbReference type="InterPro" id="IPR050297">
    <property type="entry name" value="LipidA_mod_glycosyltrf_83"/>
</dbReference>
<keyword evidence="6 8" id="KW-1133">Transmembrane helix</keyword>
<dbReference type="EMBL" id="BLSD01000190">
    <property type="protein sequence ID" value="GFP40280.1"/>
    <property type="molecule type" value="Genomic_DNA"/>
</dbReference>